<dbReference type="Proteomes" id="UP000026960">
    <property type="component" value="Chromosome 7"/>
</dbReference>
<reference evidence="4" key="1">
    <citation type="journal article" date="2009" name="Rice">
        <title>De Novo Next Generation Sequencing of Plant Genomes.</title>
        <authorList>
            <person name="Rounsley S."/>
            <person name="Marri P.R."/>
            <person name="Yu Y."/>
            <person name="He R."/>
            <person name="Sisneros N."/>
            <person name="Goicoechea J.L."/>
            <person name="Lee S.J."/>
            <person name="Angelova A."/>
            <person name="Kudrna D."/>
            <person name="Luo M."/>
            <person name="Affourtit J."/>
            <person name="Desany B."/>
            <person name="Knight J."/>
            <person name="Niazi F."/>
            <person name="Egholm M."/>
            <person name="Wing R.A."/>
        </authorList>
    </citation>
    <scope>NUCLEOTIDE SEQUENCE [LARGE SCALE GENOMIC DNA]</scope>
    <source>
        <strain evidence="4">cv. IRGC 105608</strain>
    </source>
</reference>
<dbReference type="EnsemblPlants" id="OBART07G18040.1">
    <property type="protein sequence ID" value="OBART07G18040.1"/>
    <property type="gene ID" value="OBART07G18040"/>
</dbReference>
<evidence type="ECO:0000256" key="1">
    <source>
        <dbReference type="ARBA" id="ARBA00022884"/>
    </source>
</evidence>
<dbReference type="PaxDb" id="65489-OBART07G18040.1"/>
<dbReference type="PANTHER" id="PTHR48029:SF1">
    <property type="entry name" value="NUCLEOLAR PROTEIN 8"/>
    <property type="match status" value="1"/>
</dbReference>
<dbReference type="Gene3D" id="3.30.70.330">
    <property type="match status" value="1"/>
</dbReference>
<organism evidence="4">
    <name type="scientific">Oryza barthii</name>
    <dbReference type="NCBI Taxonomy" id="65489"/>
    <lineage>
        <taxon>Eukaryota</taxon>
        <taxon>Viridiplantae</taxon>
        <taxon>Streptophyta</taxon>
        <taxon>Embryophyta</taxon>
        <taxon>Tracheophyta</taxon>
        <taxon>Spermatophyta</taxon>
        <taxon>Magnoliopsida</taxon>
        <taxon>Liliopsida</taxon>
        <taxon>Poales</taxon>
        <taxon>Poaceae</taxon>
        <taxon>BOP clade</taxon>
        <taxon>Oryzoideae</taxon>
        <taxon>Oryzeae</taxon>
        <taxon>Oryzinae</taxon>
        <taxon>Oryza</taxon>
    </lineage>
</organism>
<sequence length="179" mass="19438">MIELSRLLEWSRPSSLNPSLVAAAPQSLRPFRTAALFPATVGRWLSMAAAAARAGFRRMFSVSGFTPPPPPAARPVADPCNNLFVSGLNKRTTSVGLREAFSKFGQVIEARVITDRISGYSRGFGFVKYATVEEAGEGIKGMDGKFLDGWVIFAEYAKQREAQQPAQPAASTGYQYSNQ</sequence>
<dbReference type="InterPro" id="IPR000504">
    <property type="entry name" value="RRM_dom"/>
</dbReference>
<protein>
    <recommendedName>
        <fullName evidence="3">RRM domain-containing protein</fullName>
    </recommendedName>
</protein>
<dbReference type="InterPro" id="IPR035979">
    <property type="entry name" value="RBD_domain_sf"/>
</dbReference>
<dbReference type="Gramene" id="OBART07G18040.1">
    <property type="protein sequence ID" value="OBART07G18040.1"/>
    <property type="gene ID" value="OBART07G18040"/>
</dbReference>
<dbReference type="GO" id="GO:0003723">
    <property type="term" value="F:RNA binding"/>
    <property type="evidence" value="ECO:0007669"/>
    <property type="project" value="UniProtKB-UniRule"/>
</dbReference>
<dbReference type="PROSITE" id="PS50102">
    <property type="entry name" value="RRM"/>
    <property type="match status" value="1"/>
</dbReference>
<reference evidence="4" key="2">
    <citation type="submission" date="2015-03" db="UniProtKB">
        <authorList>
            <consortium name="EnsemblPlants"/>
        </authorList>
    </citation>
    <scope>IDENTIFICATION</scope>
</reference>
<dbReference type="PANTHER" id="PTHR48029">
    <property type="entry name" value="NUCLEOLAR PROTEIN 8"/>
    <property type="match status" value="1"/>
</dbReference>
<dbReference type="eggNOG" id="KOG0118">
    <property type="taxonomic scope" value="Eukaryota"/>
</dbReference>
<dbReference type="FunFam" id="3.30.70.330:FF:000417">
    <property type="entry name" value="RNA recognition motif-containing protein"/>
    <property type="match status" value="1"/>
</dbReference>
<dbReference type="SMART" id="SM00360">
    <property type="entry name" value="RRM"/>
    <property type="match status" value="1"/>
</dbReference>
<evidence type="ECO:0000256" key="2">
    <source>
        <dbReference type="PROSITE-ProRule" id="PRU00176"/>
    </source>
</evidence>
<name>A0A0D3GS73_9ORYZ</name>
<dbReference type="STRING" id="65489.A0A0D3GS73"/>
<proteinExistence type="predicted"/>
<evidence type="ECO:0000313" key="5">
    <source>
        <dbReference type="Proteomes" id="UP000026960"/>
    </source>
</evidence>
<dbReference type="AlphaFoldDB" id="A0A0D3GS73"/>
<dbReference type="SUPFAM" id="SSF54928">
    <property type="entry name" value="RNA-binding domain, RBD"/>
    <property type="match status" value="1"/>
</dbReference>
<accession>A0A0D3GS73</accession>
<dbReference type="Pfam" id="PF00076">
    <property type="entry name" value="RRM_1"/>
    <property type="match status" value="1"/>
</dbReference>
<evidence type="ECO:0000259" key="3">
    <source>
        <dbReference type="PROSITE" id="PS50102"/>
    </source>
</evidence>
<evidence type="ECO:0000313" key="4">
    <source>
        <dbReference type="EnsemblPlants" id="OBART07G18040.1"/>
    </source>
</evidence>
<feature type="domain" description="RRM" evidence="3">
    <location>
        <begin position="81"/>
        <end position="159"/>
    </location>
</feature>
<keyword evidence="5" id="KW-1185">Reference proteome</keyword>
<dbReference type="HOGENOM" id="CLU_012062_28_4_1"/>
<keyword evidence="1 2" id="KW-0694">RNA-binding</keyword>
<dbReference type="InterPro" id="IPR012677">
    <property type="entry name" value="Nucleotide-bd_a/b_plait_sf"/>
</dbReference>